<evidence type="ECO:0000256" key="1">
    <source>
        <dbReference type="ARBA" id="ARBA00008791"/>
    </source>
</evidence>
<dbReference type="InterPro" id="IPR006016">
    <property type="entry name" value="UspA"/>
</dbReference>
<reference evidence="3" key="1">
    <citation type="journal article" date="2021" name="Microb. Physiol.">
        <title>Proteogenomic Insights into the Physiology of Marine, Sulfate-Reducing, Filamentous Desulfonema limicola and Desulfonema magnum.</title>
        <authorList>
            <person name="Schnaars V."/>
            <person name="Wohlbrand L."/>
            <person name="Scheve S."/>
            <person name="Hinrichs C."/>
            <person name="Reinhardt R."/>
            <person name="Rabus R."/>
        </authorList>
    </citation>
    <scope>NUCLEOTIDE SEQUENCE</scope>
    <source>
        <strain evidence="3">4be13</strain>
    </source>
</reference>
<dbReference type="Proteomes" id="UP000663722">
    <property type="component" value="Chromosome"/>
</dbReference>
<evidence type="ECO:0000259" key="2">
    <source>
        <dbReference type="Pfam" id="PF00582"/>
    </source>
</evidence>
<dbReference type="CDD" id="cd00293">
    <property type="entry name" value="USP-like"/>
    <property type="match status" value="2"/>
</dbReference>
<dbReference type="EMBL" id="CP061800">
    <property type="protein sequence ID" value="QTA85139.1"/>
    <property type="molecule type" value="Genomic_DNA"/>
</dbReference>
<dbReference type="AlphaFoldDB" id="A0A975GKZ9"/>
<comment type="similarity">
    <text evidence="1">Belongs to the universal stress protein A family.</text>
</comment>
<sequence>MPVKKKILLAVDDSVHSKQAVQYAVRMSSFVSELSYTLFNVQPAISQFLTDEAKTSLKAKFALEKTRKKRKENAEHLLADYKSQMIRMGIDEKRIETKTLSQKTGIAKDILEYAQEGLWDAIVVGRRGLSRAQEIFMGSLTSTLAEHSKLIPLWIIDGEISSEKIMIAIDGSQSSLRAVDHFSFIASQNPNIKATLLHVVPGLRDVCEIDIEDRDGDIEDIFVQGDKKCVDRFLVHAYQKFKEAGIRDDQIEIREIKALRNVGKAIAEEAEKEDYGTLIIGRRGNSKAFFMGSVSKYVLDKSADRAVWLVP</sequence>
<dbReference type="InterPro" id="IPR014729">
    <property type="entry name" value="Rossmann-like_a/b/a_fold"/>
</dbReference>
<proteinExistence type="inferred from homology"/>
<gene>
    <name evidence="3" type="ORF">dnm_011440</name>
</gene>
<dbReference type="SUPFAM" id="SSF52402">
    <property type="entry name" value="Adenine nucleotide alpha hydrolases-like"/>
    <property type="match status" value="2"/>
</dbReference>
<feature type="domain" description="UspA" evidence="2">
    <location>
        <begin position="5"/>
        <end position="150"/>
    </location>
</feature>
<dbReference type="Gene3D" id="3.40.50.620">
    <property type="entry name" value="HUPs"/>
    <property type="match status" value="2"/>
</dbReference>
<organism evidence="3 4">
    <name type="scientific">Desulfonema magnum</name>
    <dbReference type="NCBI Taxonomy" id="45655"/>
    <lineage>
        <taxon>Bacteria</taxon>
        <taxon>Pseudomonadati</taxon>
        <taxon>Thermodesulfobacteriota</taxon>
        <taxon>Desulfobacteria</taxon>
        <taxon>Desulfobacterales</taxon>
        <taxon>Desulfococcaceae</taxon>
        <taxon>Desulfonema</taxon>
    </lineage>
</organism>
<feature type="domain" description="UspA" evidence="2">
    <location>
        <begin position="163"/>
        <end position="302"/>
    </location>
</feature>
<evidence type="ECO:0000313" key="4">
    <source>
        <dbReference type="Proteomes" id="UP000663722"/>
    </source>
</evidence>
<keyword evidence="4" id="KW-1185">Reference proteome</keyword>
<name>A0A975GKZ9_9BACT</name>
<dbReference type="KEGG" id="dmm:dnm_011440"/>
<accession>A0A975GKZ9</accession>
<dbReference type="Pfam" id="PF00582">
    <property type="entry name" value="Usp"/>
    <property type="match status" value="2"/>
</dbReference>
<dbReference type="PANTHER" id="PTHR46268:SF6">
    <property type="entry name" value="UNIVERSAL STRESS PROTEIN UP12"/>
    <property type="match status" value="1"/>
</dbReference>
<protein>
    <submittedName>
        <fullName evidence="3">Universal stress protein A family protein</fullName>
    </submittedName>
</protein>
<evidence type="ECO:0000313" key="3">
    <source>
        <dbReference type="EMBL" id="QTA85139.1"/>
    </source>
</evidence>
<dbReference type="PANTHER" id="PTHR46268">
    <property type="entry name" value="STRESS RESPONSE PROTEIN NHAX"/>
    <property type="match status" value="1"/>
</dbReference>